<dbReference type="Pfam" id="PF25917">
    <property type="entry name" value="BSH_RND"/>
    <property type="match status" value="1"/>
</dbReference>
<sequence length="370" mass="41028">MRKRIIHLVFVTSLTVLTACNTQSEPKDEAMRETLLKESVTLPTVSVTTVNLLSSYRIPKEFVGTIQASQRANLGFELSGKINTLFVDVGDSIKKNAPLAQLDTQLLDTELRQLSAQREQLDAQLALMKSNLHRQRQLKKKGFSADAEIDSLTSQRDALLAQVRELNASIASNTLRKEKSTIYAPYDGTISERFVSQGDVVNMGSPTFTLLSQHQNEALIGVPLKYLASISEKTMSTIRIGEQVFSSQRINPGATIDARSRTVQLRYSIPDTVSIISGQLAYLQDEIEFQSEGFWVPLTSLTDGLRGTWNLYEAREDESGNVQIFRRSVQVIHAEEENAFVSGPIAQGDKIVTDGVHRIVSGQQVTIAEE</sequence>
<evidence type="ECO:0000313" key="5">
    <source>
        <dbReference type="EMBL" id="SKA60550.1"/>
    </source>
</evidence>
<feature type="coiled-coil region" evidence="2">
    <location>
        <begin position="104"/>
        <end position="169"/>
    </location>
</feature>
<name>A0A1T4V6F9_9GAMM</name>
<evidence type="ECO:0000313" key="6">
    <source>
        <dbReference type="Proteomes" id="UP000190162"/>
    </source>
</evidence>
<dbReference type="GO" id="GO:1990281">
    <property type="term" value="C:efflux pump complex"/>
    <property type="evidence" value="ECO:0007669"/>
    <property type="project" value="TreeGrafter"/>
</dbReference>
<dbReference type="RefSeq" id="WP_078753540.1">
    <property type="nucleotide sequence ID" value="NZ_FUXU01000050.1"/>
</dbReference>
<gene>
    <name evidence="5" type="ORF">SAMN02745132_03318</name>
</gene>
<evidence type="ECO:0000256" key="1">
    <source>
        <dbReference type="ARBA" id="ARBA00009477"/>
    </source>
</evidence>
<dbReference type="PANTHER" id="PTHR30469">
    <property type="entry name" value="MULTIDRUG RESISTANCE PROTEIN MDTA"/>
    <property type="match status" value="1"/>
</dbReference>
<feature type="signal peptide" evidence="3">
    <location>
        <begin position="1"/>
        <end position="18"/>
    </location>
</feature>
<evidence type="ECO:0000259" key="4">
    <source>
        <dbReference type="Pfam" id="PF25917"/>
    </source>
</evidence>
<comment type="similarity">
    <text evidence="1">Belongs to the membrane fusion protein (MFP) (TC 8.A.1) family.</text>
</comment>
<dbReference type="Gene3D" id="2.40.50.100">
    <property type="match status" value="1"/>
</dbReference>
<feature type="chain" id="PRO_5013250549" evidence="3">
    <location>
        <begin position="19"/>
        <end position="370"/>
    </location>
</feature>
<dbReference type="Gene3D" id="1.10.287.470">
    <property type="entry name" value="Helix hairpin bin"/>
    <property type="match status" value="1"/>
</dbReference>
<dbReference type="InterPro" id="IPR058625">
    <property type="entry name" value="MdtA-like_BSH"/>
</dbReference>
<dbReference type="Gene3D" id="2.40.420.20">
    <property type="match status" value="1"/>
</dbReference>
<dbReference type="OrthoDB" id="266524at2"/>
<accession>A0A1T4V6F9</accession>
<evidence type="ECO:0000256" key="3">
    <source>
        <dbReference type="SAM" id="SignalP"/>
    </source>
</evidence>
<feature type="domain" description="Multidrug resistance protein MdtA-like barrel-sandwich hybrid" evidence="4">
    <location>
        <begin position="75"/>
        <end position="211"/>
    </location>
</feature>
<dbReference type="Proteomes" id="UP000190162">
    <property type="component" value="Unassembled WGS sequence"/>
</dbReference>
<keyword evidence="2" id="KW-0175">Coiled coil</keyword>
<dbReference type="Gene3D" id="2.40.30.170">
    <property type="match status" value="1"/>
</dbReference>
<dbReference type="GO" id="GO:0015562">
    <property type="term" value="F:efflux transmembrane transporter activity"/>
    <property type="evidence" value="ECO:0007669"/>
    <property type="project" value="TreeGrafter"/>
</dbReference>
<reference evidence="6" key="1">
    <citation type="submission" date="2017-02" db="EMBL/GenBank/DDBJ databases">
        <authorList>
            <person name="Varghese N."/>
            <person name="Submissions S."/>
        </authorList>
    </citation>
    <scope>NUCLEOTIDE SEQUENCE [LARGE SCALE GENOMIC DNA]</scope>
    <source>
        <strain evidence="6">DSM 22720</strain>
    </source>
</reference>
<keyword evidence="6" id="KW-1185">Reference proteome</keyword>
<dbReference type="SUPFAM" id="SSF111369">
    <property type="entry name" value="HlyD-like secretion proteins"/>
    <property type="match status" value="1"/>
</dbReference>
<protein>
    <submittedName>
        <fullName evidence="5">RND family efflux transporter, MFP subunit</fullName>
    </submittedName>
</protein>
<evidence type="ECO:0000256" key="2">
    <source>
        <dbReference type="SAM" id="Coils"/>
    </source>
</evidence>
<dbReference type="PROSITE" id="PS51257">
    <property type="entry name" value="PROKAR_LIPOPROTEIN"/>
    <property type="match status" value="1"/>
</dbReference>
<keyword evidence="3" id="KW-0732">Signal</keyword>
<organism evidence="5 6">
    <name type="scientific">Enterovibrio nigricans DSM 22720</name>
    <dbReference type="NCBI Taxonomy" id="1121868"/>
    <lineage>
        <taxon>Bacteria</taxon>
        <taxon>Pseudomonadati</taxon>
        <taxon>Pseudomonadota</taxon>
        <taxon>Gammaproteobacteria</taxon>
        <taxon>Vibrionales</taxon>
        <taxon>Vibrionaceae</taxon>
        <taxon>Enterovibrio</taxon>
    </lineage>
</organism>
<dbReference type="EMBL" id="FUXU01000050">
    <property type="protein sequence ID" value="SKA60550.1"/>
    <property type="molecule type" value="Genomic_DNA"/>
</dbReference>
<proteinExistence type="inferred from homology"/>
<dbReference type="AlphaFoldDB" id="A0A1T4V6F9"/>
<dbReference type="NCBIfam" id="TIGR01730">
    <property type="entry name" value="RND_mfp"/>
    <property type="match status" value="1"/>
</dbReference>
<dbReference type="InterPro" id="IPR006143">
    <property type="entry name" value="RND_pump_MFP"/>
</dbReference>
<dbReference type="PANTHER" id="PTHR30469:SF11">
    <property type="entry name" value="BLL4320 PROTEIN"/>
    <property type="match status" value="1"/>
</dbReference>